<proteinExistence type="predicted"/>
<sequence>MNAHALIGRSRNEHFPWSRQRPGPAQGVRKTMSNSYVTDRLTPENTGILLVDHQAGLILGVQDHDQNQVRRNAQALARTAKVFGLPIVATTSAPQGPNGPLLPELVAELPDGAPVIHRSGEVDAFDDPRFDEAVRAMNRPNLVIAGVITDVCLMFASLSALGRGYQVHSVLDASGTTNKLARETSLLRLQGAGATLNSTVGVISELLRDWKTPGGPGTADIFGNLAMPFYGAVTAAHASAAGN</sequence>
<dbReference type="InterPro" id="IPR036380">
    <property type="entry name" value="Isochorismatase-like_sf"/>
</dbReference>
<accession>A0A5B8J316</accession>
<dbReference type="InterPro" id="IPR000868">
    <property type="entry name" value="Isochorismatase-like_dom"/>
</dbReference>
<evidence type="ECO:0000259" key="2">
    <source>
        <dbReference type="Pfam" id="PF00857"/>
    </source>
</evidence>
<dbReference type="PANTHER" id="PTHR43559:SF3">
    <property type="entry name" value="HYDROLASE YCAC-RELATED"/>
    <property type="match status" value="1"/>
</dbReference>
<dbReference type="Gene3D" id="3.40.50.850">
    <property type="entry name" value="Isochorismatase-like"/>
    <property type="match status" value="1"/>
</dbReference>
<protein>
    <submittedName>
        <fullName evidence="3">Isochorismatase family protein</fullName>
    </submittedName>
</protein>
<feature type="domain" description="Isochorismatase-like" evidence="2">
    <location>
        <begin position="47"/>
        <end position="197"/>
    </location>
</feature>
<evidence type="ECO:0000313" key="4">
    <source>
        <dbReference type="Proteomes" id="UP000320580"/>
    </source>
</evidence>
<reference evidence="3 4" key="1">
    <citation type="submission" date="2019-07" db="EMBL/GenBank/DDBJ databases">
        <authorList>
            <person name="Zhu P."/>
        </authorList>
    </citation>
    <scope>NUCLEOTIDE SEQUENCE [LARGE SCALE GENOMIC DNA]</scope>
    <source>
        <strain evidence="3 4">SSL-25</strain>
    </source>
</reference>
<name>A0A5B8J316_9ACTN</name>
<dbReference type="KEGG" id="sqz:FQU76_02450"/>
<dbReference type="AlphaFoldDB" id="A0A5B8J316"/>
<keyword evidence="4" id="KW-1185">Reference proteome</keyword>
<organism evidence="3 4">
    <name type="scientific">Streptomyces qinzhouensis</name>
    <dbReference type="NCBI Taxonomy" id="2599401"/>
    <lineage>
        <taxon>Bacteria</taxon>
        <taxon>Bacillati</taxon>
        <taxon>Actinomycetota</taxon>
        <taxon>Actinomycetes</taxon>
        <taxon>Kitasatosporales</taxon>
        <taxon>Streptomycetaceae</taxon>
        <taxon>Streptomyces</taxon>
    </lineage>
</organism>
<dbReference type="OrthoDB" id="9789777at2"/>
<evidence type="ECO:0000256" key="1">
    <source>
        <dbReference type="SAM" id="MobiDB-lite"/>
    </source>
</evidence>
<dbReference type="Pfam" id="PF00857">
    <property type="entry name" value="Isochorismatase"/>
    <property type="match status" value="1"/>
</dbReference>
<dbReference type="Proteomes" id="UP000320580">
    <property type="component" value="Chromosome"/>
</dbReference>
<dbReference type="EMBL" id="CP042266">
    <property type="protein sequence ID" value="QDY75556.1"/>
    <property type="molecule type" value="Genomic_DNA"/>
</dbReference>
<dbReference type="PANTHER" id="PTHR43559">
    <property type="entry name" value="HYDROLASE YCAC-RELATED"/>
    <property type="match status" value="1"/>
</dbReference>
<gene>
    <name evidence="3" type="ORF">FQU76_02450</name>
</gene>
<dbReference type="SUPFAM" id="SSF52499">
    <property type="entry name" value="Isochorismatase-like hydrolases"/>
    <property type="match status" value="1"/>
</dbReference>
<feature type="region of interest" description="Disordered" evidence="1">
    <location>
        <begin position="1"/>
        <end position="30"/>
    </location>
</feature>
<dbReference type="InterPro" id="IPR053152">
    <property type="entry name" value="Hydrolase_YcaC-like"/>
</dbReference>
<evidence type="ECO:0000313" key="3">
    <source>
        <dbReference type="EMBL" id="QDY75556.1"/>
    </source>
</evidence>